<protein>
    <recommendedName>
        <fullName evidence="1">Retrotransposon gag domain-containing protein</fullName>
    </recommendedName>
</protein>
<accession>A0AAW2WEI2</accession>
<dbReference type="EMBL" id="JACGWN010000008">
    <property type="protein sequence ID" value="KAL0439769.1"/>
    <property type="molecule type" value="Genomic_DNA"/>
</dbReference>
<dbReference type="InterPro" id="IPR005162">
    <property type="entry name" value="Retrotrans_gag_dom"/>
</dbReference>
<feature type="domain" description="Retrotransposon gag" evidence="1">
    <location>
        <begin position="38"/>
        <end position="122"/>
    </location>
</feature>
<organism evidence="2">
    <name type="scientific">Sesamum latifolium</name>
    <dbReference type="NCBI Taxonomy" id="2727402"/>
    <lineage>
        <taxon>Eukaryota</taxon>
        <taxon>Viridiplantae</taxon>
        <taxon>Streptophyta</taxon>
        <taxon>Embryophyta</taxon>
        <taxon>Tracheophyta</taxon>
        <taxon>Spermatophyta</taxon>
        <taxon>Magnoliopsida</taxon>
        <taxon>eudicotyledons</taxon>
        <taxon>Gunneridae</taxon>
        <taxon>Pentapetalae</taxon>
        <taxon>asterids</taxon>
        <taxon>lamiids</taxon>
        <taxon>Lamiales</taxon>
        <taxon>Pedaliaceae</taxon>
        <taxon>Sesamum</taxon>
    </lineage>
</organism>
<dbReference type="Pfam" id="PF03732">
    <property type="entry name" value="Retrotrans_gag"/>
    <property type="match status" value="1"/>
</dbReference>
<sequence>MRVHSLTEYDGIGDPEDHLDKFLAKADLLDMSDVGYCKIFHTTLAGKAIAWFNQLPTHTIENFEQLSQRFLHHFFINKRYPKTASYLFTMVQQEQENLRDYVQRCSEAVSEVPHLNHELKQVYFSKAYIEGDLESLLQRLNEGPEEGENSIKREKGKENLPTARVIGVVTGGPAGGDLARAQKALVRAASSSQEIKNYREVTITGVPKEEITFSSNDLERGVLPHNDAMVISAALFLKGIGVNMLTKVNTPLVGFNGSVVEPLREIALPISIWTTPHRATRKLKFLIVDIPSSYNVIMGRPSLNSFRAVASIYHMKLRFPTYGGMGEEKGDRRLARECHANIFKKKSNPYRKKKLKYPVERKKNTGVTRDHALPPLEQQMKKRKIEEEKLAAAEELKNVQVVEGEPRKTTSIETAMEQKMEEELVRFLKTNSDVFSWTVHDLEGIDPEVMTHKLNVNPTFRPVR</sequence>
<comment type="caution">
    <text evidence="2">The sequence shown here is derived from an EMBL/GenBank/DDBJ whole genome shotgun (WGS) entry which is preliminary data.</text>
</comment>
<proteinExistence type="predicted"/>
<gene>
    <name evidence="2" type="ORF">Slati_2459900</name>
</gene>
<evidence type="ECO:0000313" key="2">
    <source>
        <dbReference type="EMBL" id="KAL0439769.1"/>
    </source>
</evidence>
<reference evidence="2" key="1">
    <citation type="submission" date="2020-06" db="EMBL/GenBank/DDBJ databases">
        <authorList>
            <person name="Li T."/>
            <person name="Hu X."/>
            <person name="Zhang T."/>
            <person name="Song X."/>
            <person name="Zhang H."/>
            <person name="Dai N."/>
            <person name="Sheng W."/>
            <person name="Hou X."/>
            <person name="Wei L."/>
        </authorList>
    </citation>
    <scope>NUCLEOTIDE SEQUENCE</scope>
    <source>
        <strain evidence="2">KEN1</strain>
        <tissue evidence="2">Leaf</tissue>
    </source>
</reference>
<evidence type="ECO:0000259" key="1">
    <source>
        <dbReference type="Pfam" id="PF03732"/>
    </source>
</evidence>
<name>A0AAW2WEI2_9LAMI</name>
<dbReference type="AlphaFoldDB" id="A0AAW2WEI2"/>
<dbReference type="PANTHER" id="PTHR33240:SF15">
    <property type="entry name" value="GAG-PRO-LIKE PROTEIN"/>
    <property type="match status" value="1"/>
</dbReference>
<reference evidence="2" key="2">
    <citation type="journal article" date="2024" name="Plant">
        <title>Genomic evolution and insights into agronomic trait innovations of Sesamum species.</title>
        <authorList>
            <person name="Miao H."/>
            <person name="Wang L."/>
            <person name="Qu L."/>
            <person name="Liu H."/>
            <person name="Sun Y."/>
            <person name="Le M."/>
            <person name="Wang Q."/>
            <person name="Wei S."/>
            <person name="Zheng Y."/>
            <person name="Lin W."/>
            <person name="Duan Y."/>
            <person name="Cao H."/>
            <person name="Xiong S."/>
            <person name="Wang X."/>
            <person name="Wei L."/>
            <person name="Li C."/>
            <person name="Ma Q."/>
            <person name="Ju M."/>
            <person name="Zhao R."/>
            <person name="Li G."/>
            <person name="Mu C."/>
            <person name="Tian Q."/>
            <person name="Mei H."/>
            <person name="Zhang T."/>
            <person name="Gao T."/>
            <person name="Zhang H."/>
        </authorList>
    </citation>
    <scope>NUCLEOTIDE SEQUENCE</scope>
    <source>
        <strain evidence="2">KEN1</strain>
    </source>
</reference>
<dbReference type="PANTHER" id="PTHR33240">
    <property type="entry name" value="OS08G0508500 PROTEIN"/>
    <property type="match status" value="1"/>
</dbReference>